<name>A0ABN8LN92_9CNID</name>
<keyword evidence="2" id="KW-1185">Reference proteome</keyword>
<dbReference type="SUPFAM" id="SSF56496">
    <property type="entry name" value="Fibrinogen C-terminal domain-like"/>
    <property type="match status" value="2"/>
</dbReference>
<proteinExistence type="predicted"/>
<gene>
    <name evidence="1" type="ORF">PEVE_00040011</name>
</gene>
<dbReference type="NCBIfam" id="NF040941">
    <property type="entry name" value="GGGWT_bact"/>
    <property type="match status" value="1"/>
</dbReference>
<evidence type="ECO:0000313" key="1">
    <source>
        <dbReference type="EMBL" id="CAH3017810.1"/>
    </source>
</evidence>
<accession>A0ABN8LN92</accession>
<dbReference type="EMBL" id="CALNXI010000072">
    <property type="protein sequence ID" value="CAH3017810.1"/>
    <property type="molecule type" value="Genomic_DNA"/>
</dbReference>
<dbReference type="Gene3D" id="3.90.215.10">
    <property type="entry name" value="Gamma Fibrinogen, chain A, domain 1"/>
    <property type="match status" value="2"/>
</dbReference>
<dbReference type="Proteomes" id="UP001159427">
    <property type="component" value="Unassembled WGS sequence"/>
</dbReference>
<sequence>MFLCQFPRSCRGLPPKSVSGVYKIQPLPNIDPIEVYCEMAVGGGGFTFHPRSLSKTRGAQKIVNFLFRDRKEVLLKLQKKNDRSESYTLIQPHPNFTKYSFKLLVNSYSGYTKPKNHYMSDYFFLGIIPAAKARGRGTQGFKSNGRTIQLRNCDANPNSFFTFMPNHKLQTPSGYHPNLVYERSGVAVNWRSTAIPITNPDRMMPNQFFFLTELHFGGCGCYTSSNRWKKYGFHATAIGMKSCVFLVVLWVMQFDTVHSNGYCCNCYEDKFPRSCKGLPPKSVSGVYKIQPLTNIDPIEVYCEMAIGGGGFTFLPRSITKRPKAQEIVNFLFRDRSRVLLKLQKKNDRSESYTLIQPLPSFASTHFGLLVNSYSGYTKPQNYFMNDYIFLGIIPAAEARNNKMQGFQSNGHEIQFRNCDKNPNSLFAFMPNHKLQTPSGYHPSLVYEGTGVAVDWRSKAIPITNPDRMMPNQFFFLTELHFGGCGCYTSSNRWTKFGFHATAIGIH</sequence>
<dbReference type="InterPro" id="IPR014716">
    <property type="entry name" value="Fibrinogen_a/b/g_C_1"/>
</dbReference>
<reference evidence="1 2" key="1">
    <citation type="submission" date="2022-05" db="EMBL/GenBank/DDBJ databases">
        <authorList>
            <consortium name="Genoscope - CEA"/>
            <person name="William W."/>
        </authorList>
    </citation>
    <scope>NUCLEOTIDE SEQUENCE [LARGE SCALE GENOMIC DNA]</scope>
</reference>
<organism evidence="1 2">
    <name type="scientific">Porites evermanni</name>
    <dbReference type="NCBI Taxonomy" id="104178"/>
    <lineage>
        <taxon>Eukaryota</taxon>
        <taxon>Metazoa</taxon>
        <taxon>Cnidaria</taxon>
        <taxon>Anthozoa</taxon>
        <taxon>Hexacorallia</taxon>
        <taxon>Scleractinia</taxon>
        <taxon>Fungiina</taxon>
        <taxon>Poritidae</taxon>
        <taxon>Porites</taxon>
    </lineage>
</organism>
<protein>
    <recommendedName>
        <fullName evidence="3">Protein kinase domain-containing protein</fullName>
    </recommendedName>
</protein>
<dbReference type="InterPro" id="IPR036056">
    <property type="entry name" value="Fibrinogen-like_C"/>
</dbReference>
<evidence type="ECO:0000313" key="2">
    <source>
        <dbReference type="Proteomes" id="UP001159427"/>
    </source>
</evidence>
<comment type="caution">
    <text evidence="1">The sequence shown here is derived from an EMBL/GenBank/DDBJ whole genome shotgun (WGS) entry which is preliminary data.</text>
</comment>
<evidence type="ECO:0008006" key="3">
    <source>
        <dbReference type="Google" id="ProtNLM"/>
    </source>
</evidence>